<evidence type="ECO:0000313" key="1">
    <source>
        <dbReference type="EMBL" id="MCI75108.1"/>
    </source>
</evidence>
<proteinExistence type="predicted"/>
<protein>
    <submittedName>
        <fullName evidence="1">Uncharacterized protein</fullName>
    </submittedName>
</protein>
<reference evidence="1 2" key="1">
    <citation type="journal article" date="2018" name="Front. Plant Sci.">
        <title>Red Clover (Trifolium pratense) and Zigzag Clover (T. medium) - A Picture of Genomic Similarities and Differences.</title>
        <authorList>
            <person name="Dluhosova J."/>
            <person name="Istvanek J."/>
            <person name="Nedelnik J."/>
            <person name="Repkova J."/>
        </authorList>
    </citation>
    <scope>NUCLEOTIDE SEQUENCE [LARGE SCALE GENOMIC DNA]</scope>
    <source>
        <strain evidence="2">cv. 10/8</strain>
        <tissue evidence="1">Leaf</tissue>
    </source>
</reference>
<dbReference type="EMBL" id="LXQA010875303">
    <property type="protein sequence ID" value="MCI75108.1"/>
    <property type="molecule type" value="Genomic_DNA"/>
</dbReference>
<dbReference type="AlphaFoldDB" id="A0A392UQH9"/>
<comment type="caution">
    <text evidence="1">The sequence shown here is derived from an EMBL/GenBank/DDBJ whole genome shotgun (WGS) entry which is preliminary data.</text>
</comment>
<organism evidence="1 2">
    <name type="scientific">Trifolium medium</name>
    <dbReference type="NCBI Taxonomy" id="97028"/>
    <lineage>
        <taxon>Eukaryota</taxon>
        <taxon>Viridiplantae</taxon>
        <taxon>Streptophyta</taxon>
        <taxon>Embryophyta</taxon>
        <taxon>Tracheophyta</taxon>
        <taxon>Spermatophyta</taxon>
        <taxon>Magnoliopsida</taxon>
        <taxon>eudicotyledons</taxon>
        <taxon>Gunneridae</taxon>
        <taxon>Pentapetalae</taxon>
        <taxon>rosids</taxon>
        <taxon>fabids</taxon>
        <taxon>Fabales</taxon>
        <taxon>Fabaceae</taxon>
        <taxon>Papilionoideae</taxon>
        <taxon>50 kb inversion clade</taxon>
        <taxon>NPAAA clade</taxon>
        <taxon>Hologalegina</taxon>
        <taxon>IRL clade</taxon>
        <taxon>Trifolieae</taxon>
        <taxon>Trifolium</taxon>
    </lineage>
</organism>
<evidence type="ECO:0000313" key="2">
    <source>
        <dbReference type="Proteomes" id="UP000265520"/>
    </source>
</evidence>
<dbReference type="Proteomes" id="UP000265520">
    <property type="component" value="Unassembled WGS sequence"/>
</dbReference>
<keyword evidence="2" id="KW-1185">Reference proteome</keyword>
<sequence length="31" mass="3417">NASSDIVPALRIYRNCVPRLIRNPRVVGPGI</sequence>
<feature type="non-terminal residue" evidence="1">
    <location>
        <position position="1"/>
    </location>
</feature>
<accession>A0A392UQH9</accession>
<name>A0A392UQH9_9FABA</name>